<proteinExistence type="predicted"/>
<reference evidence="3 4" key="1">
    <citation type="journal article" date="2018" name="Front. Microbiol.">
        <title>Genome-Wide Analysis of Corynespora cassiicola Leaf Fall Disease Putative Effectors.</title>
        <authorList>
            <person name="Lopez D."/>
            <person name="Ribeiro S."/>
            <person name="Label P."/>
            <person name="Fumanal B."/>
            <person name="Venisse J.S."/>
            <person name="Kohler A."/>
            <person name="de Oliveira R.R."/>
            <person name="Labutti K."/>
            <person name="Lipzen A."/>
            <person name="Lail K."/>
            <person name="Bauer D."/>
            <person name="Ohm R.A."/>
            <person name="Barry K.W."/>
            <person name="Spatafora J."/>
            <person name="Grigoriev I.V."/>
            <person name="Martin F.M."/>
            <person name="Pujade-Renaud V."/>
        </authorList>
    </citation>
    <scope>NUCLEOTIDE SEQUENCE [LARGE SCALE GENOMIC DNA]</scope>
    <source>
        <strain evidence="3 4">Philippines</strain>
    </source>
</reference>
<dbReference type="EMBL" id="KZ678138">
    <property type="protein sequence ID" value="PSN64326.1"/>
    <property type="molecule type" value="Genomic_DNA"/>
</dbReference>
<keyword evidence="4" id="KW-1185">Reference proteome</keyword>
<feature type="domain" description="AB hydrolase-1" evidence="2">
    <location>
        <begin position="30"/>
        <end position="272"/>
    </location>
</feature>
<dbReference type="Pfam" id="PF00561">
    <property type="entry name" value="Abhydrolase_1"/>
    <property type="match status" value="1"/>
</dbReference>
<dbReference type="InterPro" id="IPR050266">
    <property type="entry name" value="AB_hydrolase_sf"/>
</dbReference>
<dbReference type="Gene3D" id="3.40.50.1820">
    <property type="entry name" value="alpha/beta hydrolase"/>
    <property type="match status" value="1"/>
</dbReference>
<dbReference type="SUPFAM" id="SSF53474">
    <property type="entry name" value="alpha/beta-Hydrolases"/>
    <property type="match status" value="1"/>
</dbReference>
<gene>
    <name evidence="3" type="ORF">BS50DRAFT_528512</name>
</gene>
<dbReference type="InterPro" id="IPR000073">
    <property type="entry name" value="AB_hydrolase_1"/>
</dbReference>
<accession>A0A2T2NGE0</accession>
<dbReference type="InterPro" id="IPR029058">
    <property type="entry name" value="AB_hydrolase_fold"/>
</dbReference>
<dbReference type="OrthoDB" id="2498029at2759"/>
<evidence type="ECO:0000313" key="4">
    <source>
        <dbReference type="Proteomes" id="UP000240883"/>
    </source>
</evidence>
<sequence>MAIPALDSLFYIAPSGTQTHFVQTGNPEGPLIICLHGLGGSTETFVPLLPYLPQTYRIILVDFQGFGKTPLTGTREGISVADHVTDLDHLISHLEASPDQQQTKRTGIVLVGHSLGAIVALHYTSKNSNKVKGLALIGAGRAAGHIPAARERMLNLAASVRSKGLELAAETATKSNFYEDTSERAVDPAAREAVRRAVMASDPEGYARTCEALVDTKHEDPDYGKIEAPCVFIAGDKDMISPVERSRELSALVGSNSRVEVVRSGHQPILEDLTGVKTVLEELIKSISA</sequence>
<evidence type="ECO:0000259" key="2">
    <source>
        <dbReference type="Pfam" id="PF00561"/>
    </source>
</evidence>
<dbReference type="Proteomes" id="UP000240883">
    <property type="component" value="Unassembled WGS sequence"/>
</dbReference>
<dbReference type="GO" id="GO:0016787">
    <property type="term" value="F:hydrolase activity"/>
    <property type="evidence" value="ECO:0007669"/>
    <property type="project" value="UniProtKB-KW"/>
</dbReference>
<dbReference type="PANTHER" id="PTHR43798">
    <property type="entry name" value="MONOACYLGLYCEROL LIPASE"/>
    <property type="match status" value="1"/>
</dbReference>
<name>A0A2T2NGE0_CORCC</name>
<dbReference type="AlphaFoldDB" id="A0A2T2NGE0"/>
<keyword evidence="1 3" id="KW-0378">Hydrolase</keyword>
<dbReference type="GO" id="GO:0016020">
    <property type="term" value="C:membrane"/>
    <property type="evidence" value="ECO:0007669"/>
    <property type="project" value="TreeGrafter"/>
</dbReference>
<dbReference type="STRING" id="1448308.A0A2T2NGE0"/>
<organism evidence="3 4">
    <name type="scientific">Corynespora cassiicola Philippines</name>
    <dbReference type="NCBI Taxonomy" id="1448308"/>
    <lineage>
        <taxon>Eukaryota</taxon>
        <taxon>Fungi</taxon>
        <taxon>Dikarya</taxon>
        <taxon>Ascomycota</taxon>
        <taxon>Pezizomycotina</taxon>
        <taxon>Dothideomycetes</taxon>
        <taxon>Pleosporomycetidae</taxon>
        <taxon>Pleosporales</taxon>
        <taxon>Corynesporascaceae</taxon>
        <taxon>Corynespora</taxon>
    </lineage>
</organism>
<protein>
    <submittedName>
        <fullName evidence="3">Alpha/beta-hydrolase</fullName>
    </submittedName>
</protein>
<evidence type="ECO:0000256" key="1">
    <source>
        <dbReference type="ARBA" id="ARBA00022801"/>
    </source>
</evidence>
<evidence type="ECO:0000313" key="3">
    <source>
        <dbReference type="EMBL" id="PSN64326.1"/>
    </source>
</evidence>
<dbReference type="PANTHER" id="PTHR43798:SF31">
    <property type="entry name" value="AB HYDROLASE SUPERFAMILY PROTEIN YCLE"/>
    <property type="match status" value="1"/>
</dbReference>